<dbReference type="InterPro" id="IPR036390">
    <property type="entry name" value="WH_DNA-bd_sf"/>
</dbReference>
<proteinExistence type="predicted"/>
<name>A0ABY1VKW5_9ACTO</name>
<dbReference type="EMBL" id="UAPQ01000001">
    <property type="protein sequence ID" value="SPT52740.1"/>
    <property type="molecule type" value="Genomic_DNA"/>
</dbReference>
<dbReference type="RefSeq" id="WP_111835704.1">
    <property type="nucleotide sequence ID" value="NZ_UAPQ01000001.1"/>
</dbReference>
<keyword evidence="2" id="KW-1185">Reference proteome</keyword>
<dbReference type="InterPro" id="IPR036388">
    <property type="entry name" value="WH-like_DNA-bd_sf"/>
</dbReference>
<gene>
    <name evidence="1" type="ORF">NCTC11535_00394</name>
</gene>
<sequence>MSILAMNWVWTLEDLGPSETLVLLALADAADDDGFCWPSQAFLARKSRQTDRNVRRILNRLEGMGLLRVEARSSTHGRRSNLYYLNVGFSLESEQQDNLSGCEDQGVHKNAQALDSGGIAATGH</sequence>
<evidence type="ECO:0000313" key="1">
    <source>
        <dbReference type="EMBL" id="SPT52740.1"/>
    </source>
</evidence>
<protein>
    <submittedName>
        <fullName evidence="1">MarR family</fullName>
    </submittedName>
</protein>
<comment type="caution">
    <text evidence="1">The sequence shown here is derived from an EMBL/GenBank/DDBJ whole genome shotgun (WGS) entry which is preliminary data.</text>
</comment>
<accession>A0ABY1VKW5</accession>
<organism evidence="1 2">
    <name type="scientific">Actinomyces bovis</name>
    <dbReference type="NCBI Taxonomy" id="1658"/>
    <lineage>
        <taxon>Bacteria</taxon>
        <taxon>Bacillati</taxon>
        <taxon>Actinomycetota</taxon>
        <taxon>Actinomycetes</taxon>
        <taxon>Actinomycetales</taxon>
        <taxon>Actinomycetaceae</taxon>
        <taxon>Actinomyces</taxon>
    </lineage>
</organism>
<dbReference type="Pfam" id="PF13730">
    <property type="entry name" value="HTH_36"/>
    <property type="match status" value="1"/>
</dbReference>
<reference evidence="1 2" key="1">
    <citation type="submission" date="2018-06" db="EMBL/GenBank/DDBJ databases">
        <authorList>
            <consortium name="Pathogen Informatics"/>
            <person name="Doyle S."/>
        </authorList>
    </citation>
    <scope>NUCLEOTIDE SEQUENCE [LARGE SCALE GENOMIC DNA]</scope>
    <source>
        <strain evidence="1 2">NCTC11535</strain>
    </source>
</reference>
<dbReference type="Proteomes" id="UP000250006">
    <property type="component" value="Unassembled WGS sequence"/>
</dbReference>
<evidence type="ECO:0000313" key="2">
    <source>
        <dbReference type="Proteomes" id="UP000250006"/>
    </source>
</evidence>
<dbReference type="Gene3D" id="1.10.10.10">
    <property type="entry name" value="Winged helix-like DNA-binding domain superfamily/Winged helix DNA-binding domain"/>
    <property type="match status" value="1"/>
</dbReference>
<dbReference type="SUPFAM" id="SSF46785">
    <property type="entry name" value="Winged helix' DNA-binding domain"/>
    <property type="match status" value="1"/>
</dbReference>